<evidence type="ECO:0000259" key="1">
    <source>
        <dbReference type="Pfam" id="PF08083"/>
    </source>
</evidence>
<evidence type="ECO:0000313" key="4">
    <source>
        <dbReference type="Proteomes" id="UP000759537"/>
    </source>
</evidence>
<dbReference type="GO" id="GO:0005682">
    <property type="term" value="C:U5 snRNP"/>
    <property type="evidence" value="ECO:0007669"/>
    <property type="project" value="TreeGrafter"/>
</dbReference>
<dbReference type="PANTHER" id="PTHR11140">
    <property type="entry name" value="PRE-MRNA SPLICING FACTOR PRP8"/>
    <property type="match status" value="1"/>
</dbReference>
<accession>A0A9P5JTN5</accession>
<protein>
    <submittedName>
        <fullName evidence="2">NUC071 domain-containing protein</fullName>
    </submittedName>
</protein>
<dbReference type="Proteomes" id="UP000759537">
    <property type="component" value="Unassembled WGS sequence"/>
</dbReference>
<dbReference type="PANTHER" id="PTHR11140:SF0">
    <property type="entry name" value="PRE-MRNA-PROCESSING-SPLICING FACTOR 8"/>
    <property type="match status" value="1"/>
</dbReference>
<dbReference type="GO" id="GO:0030620">
    <property type="term" value="F:U2 snRNA binding"/>
    <property type="evidence" value="ECO:0007669"/>
    <property type="project" value="TreeGrafter"/>
</dbReference>
<evidence type="ECO:0000313" key="3">
    <source>
        <dbReference type="EMBL" id="KAF8477995.1"/>
    </source>
</evidence>
<dbReference type="OrthoDB" id="3031306at2759"/>
<dbReference type="GO" id="GO:0071013">
    <property type="term" value="C:catalytic step 2 spliceosome"/>
    <property type="evidence" value="ECO:0007669"/>
    <property type="project" value="TreeGrafter"/>
</dbReference>
<organism evidence="2 4">
    <name type="scientific">Russula ochroleuca</name>
    <dbReference type="NCBI Taxonomy" id="152965"/>
    <lineage>
        <taxon>Eukaryota</taxon>
        <taxon>Fungi</taxon>
        <taxon>Dikarya</taxon>
        <taxon>Basidiomycota</taxon>
        <taxon>Agaricomycotina</taxon>
        <taxon>Agaricomycetes</taxon>
        <taxon>Russulales</taxon>
        <taxon>Russulaceae</taxon>
        <taxon>Russula</taxon>
    </lineage>
</organism>
<dbReference type="GO" id="GO:0017070">
    <property type="term" value="F:U6 snRNA binding"/>
    <property type="evidence" value="ECO:0007669"/>
    <property type="project" value="TreeGrafter"/>
</dbReference>
<gene>
    <name evidence="3" type="ORF">DFH94DRAFT_634230</name>
    <name evidence="2" type="ORF">DFH94DRAFT_641039</name>
</gene>
<feature type="domain" description="PROCN" evidence="1">
    <location>
        <begin position="22"/>
        <end position="133"/>
    </location>
</feature>
<keyword evidence="4" id="KW-1185">Reference proteome</keyword>
<reference evidence="2" key="1">
    <citation type="submission" date="2019-10" db="EMBL/GenBank/DDBJ databases">
        <authorList>
            <consortium name="DOE Joint Genome Institute"/>
            <person name="Kuo A."/>
            <person name="Miyauchi S."/>
            <person name="Kiss E."/>
            <person name="Drula E."/>
            <person name="Kohler A."/>
            <person name="Sanchez-Garcia M."/>
            <person name="Andreopoulos B."/>
            <person name="Barry K.W."/>
            <person name="Bonito G."/>
            <person name="Buee M."/>
            <person name="Carver A."/>
            <person name="Chen C."/>
            <person name="Cichocki N."/>
            <person name="Clum A."/>
            <person name="Culley D."/>
            <person name="Crous P.W."/>
            <person name="Fauchery L."/>
            <person name="Girlanda M."/>
            <person name="Hayes R."/>
            <person name="Keri Z."/>
            <person name="LaButti K."/>
            <person name="Lipzen A."/>
            <person name="Lombard V."/>
            <person name="Magnuson J."/>
            <person name="Maillard F."/>
            <person name="Morin E."/>
            <person name="Murat C."/>
            <person name="Nolan M."/>
            <person name="Ohm R."/>
            <person name="Pangilinan J."/>
            <person name="Pereira M."/>
            <person name="Perotto S."/>
            <person name="Peter M."/>
            <person name="Riley R."/>
            <person name="Sitrit Y."/>
            <person name="Stielow B."/>
            <person name="Szollosi G."/>
            <person name="Zifcakova L."/>
            <person name="Stursova M."/>
            <person name="Spatafora J.W."/>
            <person name="Tedersoo L."/>
            <person name="Vaario L.-M."/>
            <person name="Yamada A."/>
            <person name="Yan M."/>
            <person name="Wang P."/>
            <person name="Xu J."/>
            <person name="Bruns T."/>
            <person name="Baldrian P."/>
            <person name="Vilgalys R."/>
            <person name="Henrissat B."/>
            <person name="Grigoriev I.V."/>
            <person name="Hibbett D."/>
            <person name="Nagy L.G."/>
            <person name="Martin F.M."/>
        </authorList>
    </citation>
    <scope>NUCLEOTIDE SEQUENCE</scope>
    <source>
        <strain evidence="2">Prilba</strain>
    </source>
</reference>
<dbReference type="Pfam" id="PF08083">
    <property type="entry name" value="PROCN"/>
    <property type="match status" value="1"/>
</dbReference>
<dbReference type="GO" id="GO:0030619">
    <property type="term" value="F:U1 snRNA binding"/>
    <property type="evidence" value="ECO:0007669"/>
    <property type="project" value="TreeGrafter"/>
</dbReference>
<dbReference type="GO" id="GO:0030623">
    <property type="term" value="F:U5 snRNA binding"/>
    <property type="evidence" value="ECO:0007669"/>
    <property type="project" value="TreeGrafter"/>
</dbReference>
<dbReference type="GO" id="GO:0000244">
    <property type="term" value="P:spliceosomal tri-snRNP complex assembly"/>
    <property type="evidence" value="ECO:0007669"/>
    <property type="project" value="TreeGrafter"/>
</dbReference>
<dbReference type="EMBL" id="WHVB01000146">
    <property type="protein sequence ID" value="KAF8460966.1"/>
    <property type="molecule type" value="Genomic_DNA"/>
</dbReference>
<evidence type="ECO:0000313" key="2">
    <source>
        <dbReference type="EMBL" id="KAF8460966.1"/>
    </source>
</evidence>
<name>A0A9P5JTN5_9AGAM</name>
<dbReference type="GO" id="GO:0097157">
    <property type="term" value="F:pre-mRNA intronic binding"/>
    <property type="evidence" value="ECO:0007669"/>
    <property type="project" value="TreeGrafter"/>
</dbReference>
<comment type="caution">
    <text evidence="2">The sequence shown here is derived from an EMBL/GenBank/DDBJ whole genome shotgun (WGS) entry which is preliminary data.</text>
</comment>
<dbReference type="AlphaFoldDB" id="A0A9P5JTN5"/>
<dbReference type="InterPro" id="IPR012592">
    <property type="entry name" value="PROCN"/>
</dbReference>
<reference evidence="2" key="2">
    <citation type="journal article" date="2020" name="Nat. Commun.">
        <title>Large-scale genome sequencing of mycorrhizal fungi provides insights into the early evolution of symbiotic traits.</title>
        <authorList>
            <person name="Miyauchi S."/>
            <person name="Kiss E."/>
            <person name="Kuo A."/>
            <person name="Drula E."/>
            <person name="Kohler A."/>
            <person name="Sanchez-Garcia M."/>
            <person name="Morin E."/>
            <person name="Andreopoulos B."/>
            <person name="Barry K.W."/>
            <person name="Bonito G."/>
            <person name="Buee M."/>
            <person name="Carver A."/>
            <person name="Chen C."/>
            <person name="Cichocki N."/>
            <person name="Clum A."/>
            <person name="Culley D."/>
            <person name="Crous P.W."/>
            <person name="Fauchery L."/>
            <person name="Girlanda M."/>
            <person name="Hayes R.D."/>
            <person name="Keri Z."/>
            <person name="LaButti K."/>
            <person name="Lipzen A."/>
            <person name="Lombard V."/>
            <person name="Magnuson J."/>
            <person name="Maillard F."/>
            <person name="Murat C."/>
            <person name="Nolan M."/>
            <person name="Ohm R.A."/>
            <person name="Pangilinan J."/>
            <person name="Pereira M.F."/>
            <person name="Perotto S."/>
            <person name="Peter M."/>
            <person name="Pfister S."/>
            <person name="Riley R."/>
            <person name="Sitrit Y."/>
            <person name="Stielow J.B."/>
            <person name="Szollosi G."/>
            <person name="Zifcakova L."/>
            <person name="Stursova M."/>
            <person name="Spatafora J.W."/>
            <person name="Tedersoo L."/>
            <person name="Vaario L.M."/>
            <person name="Yamada A."/>
            <person name="Yan M."/>
            <person name="Wang P."/>
            <person name="Xu J."/>
            <person name="Bruns T."/>
            <person name="Baldrian P."/>
            <person name="Vilgalys R."/>
            <person name="Dunand C."/>
            <person name="Henrissat B."/>
            <person name="Grigoriev I.V."/>
            <person name="Hibbett D."/>
            <person name="Nagy L.G."/>
            <person name="Martin F.M."/>
        </authorList>
    </citation>
    <scope>NUCLEOTIDE SEQUENCE</scope>
    <source>
        <strain evidence="2">Prilba</strain>
    </source>
</reference>
<dbReference type="EMBL" id="WHVB01000012">
    <property type="protein sequence ID" value="KAF8477995.1"/>
    <property type="molecule type" value="Genomic_DNA"/>
</dbReference>
<dbReference type="InterPro" id="IPR027652">
    <property type="entry name" value="PRP8"/>
</dbReference>
<proteinExistence type="predicted"/>
<sequence length="201" mass="22661">MVLPKPKNKFWPLANPPPLPTVRDSRSATPLYIDAHVQSRLGGVGTFQLGDALQYISMHVGTLTGIHHYKYKLIQQVQMTNNLIYYHFNAGLICKDPAVSLWALGWHVWLFFMCGIMPLLEHQLGNPLMCHLKAISKQCVHFLYDLSTLASIGCCAQHSQVCTHQLTTHKWAKQQALVKKAQTACGQTVLVQKLGYSYIIY</sequence>